<reference evidence="3 4" key="1">
    <citation type="journal article" date="2019" name="Int. J. Syst. Evol. Microbiol.">
        <title>The Global Catalogue of Microorganisms (GCM) 10K type strain sequencing project: providing services to taxonomists for standard genome sequencing and annotation.</title>
        <authorList>
            <consortium name="The Broad Institute Genomics Platform"/>
            <consortium name="The Broad Institute Genome Sequencing Center for Infectious Disease"/>
            <person name="Wu L."/>
            <person name="Ma J."/>
        </authorList>
    </citation>
    <scope>NUCLEOTIDE SEQUENCE [LARGE SCALE GENOMIC DNA]</scope>
    <source>
        <strain evidence="3 4">JCM 15589</strain>
    </source>
</reference>
<dbReference type="InterPro" id="IPR014710">
    <property type="entry name" value="RmlC-like_jellyroll"/>
</dbReference>
<evidence type="ECO:0000313" key="3">
    <source>
        <dbReference type="EMBL" id="GAA1723637.1"/>
    </source>
</evidence>
<dbReference type="EMBL" id="BAAAPM010000003">
    <property type="protein sequence ID" value="GAA1723637.1"/>
    <property type="molecule type" value="Genomic_DNA"/>
</dbReference>
<dbReference type="RefSeq" id="WP_344248005.1">
    <property type="nucleotide sequence ID" value="NZ_BAAAPM010000003.1"/>
</dbReference>
<dbReference type="PANTHER" id="PTHR35848:SF6">
    <property type="entry name" value="CUPIN TYPE-2 DOMAIN-CONTAINING PROTEIN"/>
    <property type="match status" value="1"/>
</dbReference>
<keyword evidence="1" id="KW-0479">Metal-binding</keyword>
<dbReference type="InterPro" id="IPR013096">
    <property type="entry name" value="Cupin_2"/>
</dbReference>
<accession>A0ABN2JDS4</accession>
<feature type="domain" description="Cupin type-2" evidence="2">
    <location>
        <begin position="33"/>
        <end position="100"/>
    </location>
</feature>
<organism evidence="3 4">
    <name type="scientific">Isoptericola hypogeus</name>
    <dbReference type="NCBI Taxonomy" id="300179"/>
    <lineage>
        <taxon>Bacteria</taxon>
        <taxon>Bacillati</taxon>
        <taxon>Actinomycetota</taxon>
        <taxon>Actinomycetes</taxon>
        <taxon>Micrococcales</taxon>
        <taxon>Promicromonosporaceae</taxon>
        <taxon>Isoptericola</taxon>
    </lineage>
</organism>
<name>A0ABN2JDS4_9MICO</name>
<dbReference type="Proteomes" id="UP001501138">
    <property type="component" value="Unassembled WGS sequence"/>
</dbReference>
<protein>
    <submittedName>
        <fullName evidence="3">Cupin domain-containing protein</fullName>
    </submittedName>
</protein>
<dbReference type="PANTHER" id="PTHR35848">
    <property type="entry name" value="OXALATE-BINDING PROTEIN"/>
    <property type="match status" value="1"/>
</dbReference>
<dbReference type="Gene3D" id="2.60.120.10">
    <property type="entry name" value="Jelly Rolls"/>
    <property type="match status" value="1"/>
</dbReference>
<dbReference type="InterPro" id="IPR051610">
    <property type="entry name" value="GPI/OXD"/>
</dbReference>
<comment type="caution">
    <text evidence="3">The sequence shown here is derived from an EMBL/GenBank/DDBJ whole genome shotgun (WGS) entry which is preliminary data.</text>
</comment>
<evidence type="ECO:0000259" key="2">
    <source>
        <dbReference type="Pfam" id="PF07883"/>
    </source>
</evidence>
<gene>
    <name evidence="3" type="ORF">GCM10009809_19350</name>
</gene>
<dbReference type="Pfam" id="PF07883">
    <property type="entry name" value="Cupin_2"/>
    <property type="match status" value="1"/>
</dbReference>
<dbReference type="InterPro" id="IPR011051">
    <property type="entry name" value="RmlC_Cupin_sf"/>
</dbReference>
<evidence type="ECO:0000256" key="1">
    <source>
        <dbReference type="ARBA" id="ARBA00022723"/>
    </source>
</evidence>
<dbReference type="SUPFAM" id="SSF51182">
    <property type="entry name" value="RmlC-like cupins"/>
    <property type="match status" value="1"/>
</dbReference>
<keyword evidence="4" id="KW-1185">Reference proteome</keyword>
<proteinExistence type="predicted"/>
<sequence>MTTVVPADAIRIEGSRTLRFEGEPHGSGVSFFLVTNDPGQGPGLHRHPYSETWNVLDGEATIRIGDETVVARTGDTAVVGPDTWHGFTNSGTGALRMMCIHASGTMIQQNLTPQHETQESR</sequence>
<evidence type="ECO:0000313" key="4">
    <source>
        <dbReference type="Proteomes" id="UP001501138"/>
    </source>
</evidence>